<evidence type="ECO:0000313" key="3">
    <source>
        <dbReference type="Proteomes" id="UP000827986"/>
    </source>
</evidence>
<sequence>MAAGSRAEPSPLRSHPSGRAGRGAERTAPESARSRTNPAERAGRPKAAGLKGKWRAPLRPHSARE</sequence>
<protein>
    <submittedName>
        <fullName evidence="2">Uncharacterized protein</fullName>
    </submittedName>
</protein>
<proteinExistence type="predicted"/>
<accession>A0A9D3X1E6</accession>
<gene>
    <name evidence="2" type="ORF">KIL84_006411</name>
</gene>
<organism evidence="2 3">
    <name type="scientific">Mauremys mutica</name>
    <name type="common">yellowpond turtle</name>
    <dbReference type="NCBI Taxonomy" id="74926"/>
    <lineage>
        <taxon>Eukaryota</taxon>
        <taxon>Metazoa</taxon>
        <taxon>Chordata</taxon>
        <taxon>Craniata</taxon>
        <taxon>Vertebrata</taxon>
        <taxon>Euteleostomi</taxon>
        <taxon>Archelosauria</taxon>
        <taxon>Testudinata</taxon>
        <taxon>Testudines</taxon>
        <taxon>Cryptodira</taxon>
        <taxon>Durocryptodira</taxon>
        <taxon>Testudinoidea</taxon>
        <taxon>Geoemydidae</taxon>
        <taxon>Geoemydinae</taxon>
        <taxon>Mauremys</taxon>
    </lineage>
</organism>
<evidence type="ECO:0000313" key="2">
    <source>
        <dbReference type="EMBL" id="KAH1170793.1"/>
    </source>
</evidence>
<dbReference type="EMBL" id="JAHDVG010000483">
    <property type="protein sequence ID" value="KAH1170793.1"/>
    <property type="molecule type" value="Genomic_DNA"/>
</dbReference>
<reference evidence="2" key="1">
    <citation type="submission" date="2021-09" db="EMBL/GenBank/DDBJ databases">
        <title>The genome of Mauremys mutica provides insights into the evolution of semi-aquatic lifestyle.</title>
        <authorList>
            <person name="Gong S."/>
            <person name="Gao Y."/>
        </authorList>
    </citation>
    <scope>NUCLEOTIDE SEQUENCE</scope>
    <source>
        <strain evidence="2">MM-2020</strain>
        <tissue evidence="2">Muscle</tissue>
    </source>
</reference>
<evidence type="ECO:0000256" key="1">
    <source>
        <dbReference type="SAM" id="MobiDB-lite"/>
    </source>
</evidence>
<feature type="region of interest" description="Disordered" evidence="1">
    <location>
        <begin position="1"/>
        <end position="65"/>
    </location>
</feature>
<name>A0A9D3X1E6_9SAUR</name>
<dbReference type="Proteomes" id="UP000827986">
    <property type="component" value="Unassembled WGS sequence"/>
</dbReference>
<comment type="caution">
    <text evidence="2">The sequence shown here is derived from an EMBL/GenBank/DDBJ whole genome shotgun (WGS) entry which is preliminary data.</text>
</comment>
<keyword evidence="3" id="KW-1185">Reference proteome</keyword>
<dbReference type="AlphaFoldDB" id="A0A9D3X1E6"/>